<accession>A0A7I7ZK30</accession>
<dbReference type="InterPro" id="IPR003615">
    <property type="entry name" value="HNH_nuc"/>
</dbReference>
<dbReference type="AlphaFoldDB" id="A0A7I7ZK30"/>
<name>A0A7I7ZK30_9MYCO</name>
<sequence length="315" mass="35053">MNAYVGVTDLDWYRRLLASGPEHDEVNFWLPSAGQGFGAIARGQAFVFKTHVDRKYPALSNRIVGVGMFSGFARSTVGEAWDLLGAANGVDSFEQLRASIEQYRNHPLGRFEDPLIGCVYLNNVVLFDEGETLPAPDDFALNLVRGRAYDLESIGPGHSVVEALLQYQLLADAHVPLLSEMTRGAPVLAVPRIGQQAFKAVVAETYNHHCAITGDKVRPVLEAAHIFPVAAGGDHRIDNGLLLRSDVHTLFDRGFIAVDPKHRLRVSPALRERFGNGDWFYQREGQRINLPDRRADRPAREFLEWHNDEVFIAAS</sequence>
<dbReference type="EMBL" id="POTM01000027">
    <property type="protein sequence ID" value="TLH69835.1"/>
    <property type="molecule type" value="Genomic_DNA"/>
</dbReference>
<organism evidence="1 2">
    <name type="scientific">Mycolicibacterium phocaicum</name>
    <dbReference type="NCBI Taxonomy" id="319706"/>
    <lineage>
        <taxon>Bacteria</taxon>
        <taxon>Bacillati</taxon>
        <taxon>Actinomycetota</taxon>
        <taxon>Actinomycetes</taxon>
        <taxon>Mycobacteriales</taxon>
        <taxon>Mycobacteriaceae</taxon>
        <taxon>Mycolicibacterium</taxon>
    </lineage>
</organism>
<keyword evidence="1" id="KW-0255">Endonuclease</keyword>
<dbReference type="Proteomes" id="UP000309984">
    <property type="component" value="Unassembled WGS sequence"/>
</dbReference>
<gene>
    <name evidence="1" type="ORF">C1S79_09460</name>
</gene>
<keyword evidence="1" id="KW-0378">Hydrolase</keyword>
<reference evidence="1 2" key="1">
    <citation type="submission" date="2018-01" db="EMBL/GenBank/DDBJ databases">
        <title>Comparative genomics of Mycobacterium mucogenicum and Mycobacterium neoaurum clade members emphasizing tRNA and non-coding RNA.</title>
        <authorList>
            <person name="Behra P.R.K."/>
            <person name="Pettersson B.M.F."/>
            <person name="Das S."/>
            <person name="Dasgupta S."/>
            <person name="Kirsebom L.A."/>
        </authorList>
    </citation>
    <scope>NUCLEOTIDE SEQUENCE [LARGE SCALE GENOMIC DNA]</scope>
    <source>
        <strain evidence="1 2">DSM 45104</strain>
    </source>
</reference>
<keyword evidence="2" id="KW-1185">Reference proteome</keyword>
<evidence type="ECO:0000313" key="1">
    <source>
        <dbReference type="EMBL" id="TLH69835.1"/>
    </source>
</evidence>
<keyword evidence="1" id="KW-0540">Nuclease</keyword>
<protein>
    <submittedName>
        <fullName evidence="1">Restriction endonuclease</fullName>
    </submittedName>
</protein>
<dbReference type="RefSeq" id="WP_138248777.1">
    <property type="nucleotide sequence ID" value="NZ_AP022616.1"/>
</dbReference>
<dbReference type="GO" id="GO:0004519">
    <property type="term" value="F:endonuclease activity"/>
    <property type="evidence" value="ECO:0007669"/>
    <property type="project" value="UniProtKB-KW"/>
</dbReference>
<evidence type="ECO:0000313" key="2">
    <source>
        <dbReference type="Proteomes" id="UP000309984"/>
    </source>
</evidence>
<comment type="caution">
    <text evidence="1">The sequence shown here is derived from an EMBL/GenBank/DDBJ whole genome shotgun (WGS) entry which is preliminary data.</text>
</comment>
<dbReference type="Pfam" id="PF13391">
    <property type="entry name" value="HNH_2"/>
    <property type="match status" value="1"/>
</dbReference>
<proteinExistence type="predicted"/>